<feature type="coiled-coil region" evidence="1">
    <location>
        <begin position="281"/>
        <end position="339"/>
    </location>
</feature>
<evidence type="ECO:0000259" key="3">
    <source>
        <dbReference type="PROSITE" id="PS50802"/>
    </source>
</evidence>
<accession>A0A6C0DPD5</accession>
<reference evidence="4" key="1">
    <citation type="journal article" date="2020" name="Nature">
        <title>Giant virus diversity and host interactions through global metagenomics.</title>
        <authorList>
            <person name="Schulz F."/>
            <person name="Roux S."/>
            <person name="Paez-Espino D."/>
            <person name="Jungbluth S."/>
            <person name="Walsh D.A."/>
            <person name="Denef V.J."/>
            <person name="McMahon K.D."/>
            <person name="Konstantinidis K.T."/>
            <person name="Eloe-Fadrosh E.A."/>
            <person name="Kyrpides N.C."/>
            <person name="Woyke T."/>
        </authorList>
    </citation>
    <scope>NUCLEOTIDE SEQUENCE</scope>
    <source>
        <strain evidence="4">GVMAG-M-3300023174-3</strain>
    </source>
</reference>
<protein>
    <recommendedName>
        <fullName evidence="3">OTU domain-containing protein</fullName>
    </recommendedName>
</protein>
<name>A0A6C0DPD5_9ZZZZ</name>
<feature type="compositionally biased region" description="Basic and acidic residues" evidence="2">
    <location>
        <begin position="190"/>
        <end position="200"/>
    </location>
</feature>
<dbReference type="InterPro" id="IPR012816">
    <property type="entry name" value="NADAR"/>
</dbReference>
<proteinExistence type="predicted"/>
<dbReference type="CDD" id="cd15457">
    <property type="entry name" value="NADAR"/>
    <property type="match status" value="1"/>
</dbReference>
<dbReference type="Gene3D" id="1.10.357.40">
    <property type="entry name" value="YbiA-like"/>
    <property type="match status" value="1"/>
</dbReference>
<feature type="region of interest" description="Disordered" evidence="2">
    <location>
        <begin position="180"/>
        <end position="200"/>
    </location>
</feature>
<dbReference type="SUPFAM" id="SSF143990">
    <property type="entry name" value="YbiA-like"/>
    <property type="match status" value="1"/>
</dbReference>
<dbReference type="PROSITE" id="PS50802">
    <property type="entry name" value="OTU"/>
    <property type="match status" value="1"/>
</dbReference>
<evidence type="ECO:0000256" key="2">
    <source>
        <dbReference type="SAM" id="MobiDB-lite"/>
    </source>
</evidence>
<dbReference type="AlphaFoldDB" id="A0A6C0DPD5"/>
<evidence type="ECO:0000256" key="1">
    <source>
        <dbReference type="SAM" id="Coils"/>
    </source>
</evidence>
<dbReference type="Gene3D" id="3.90.70.80">
    <property type="match status" value="1"/>
</dbReference>
<feature type="domain" description="OTU" evidence="3">
    <location>
        <begin position="222"/>
        <end position="436"/>
    </location>
</feature>
<organism evidence="4">
    <name type="scientific">viral metagenome</name>
    <dbReference type="NCBI Taxonomy" id="1070528"/>
    <lineage>
        <taxon>unclassified sequences</taxon>
        <taxon>metagenomes</taxon>
        <taxon>organismal metagenomes</taxon>
    </lineage>
</organism>
<dbReference type="InterPro" id="IPR037238">
    <property type="entry name" value="YbiA-like_sf"/>
</dbReference>
<dbReference type="InterPro" id="IPR003323">
    <property type="entry name" value="OTU_dom"/>
</dbReference>
<dbReference type="EMBL" id="MN739649">
    <property type="protein sequence ID" value="QHT18182.1"/>
    <property type="molecule type" value="Genomic_DNA"/>
</dbReference>
<sequence>MVKSKLDPEHVSYKETKDLDENDLGHASSVYEYRIYDKDMEIVLGKQNTTFSKYNIAYYPVYLVVNDKLQSKIGVLEGNINSIVEWMEDDGDITIHPENMIIYASKDYITKILGESKRAPVLPETILTTDDEVVSEGTVEQETFFEPSDDVTSLRIPEEKMSKTNQLASQKLEQGIFKTNPTTKVPDMLPEEKKEDSDAFKQDYRESTNLPWIQTFMKNNNYEIMDNEGGGDCFFAVIRDAFRQIGKDTTVEKLRALLSREITDKMYTEYRTLYTNFLSEHQDKEKDIRDIKKTIAILKKRMTDKAQNKVEQKMILEEANKLVEQHKKLVLEKADAKELLDEFVYMKDIDSLEKFREFVLTSRYWADDASISILEKLLNVKIIIFSEEAYDNGDLDSVLKCGQVSEHDMERQGNYQPDYYIMTCYTGNHYKLILYKGKHIFKFREVPYDVKALVINKCLERNSGPYYLIQDFMNLKTHLGLDAHEGESFSSEDDEYLIRDLYDKDIVFSYHATSNGKAKTGKGSGEKIPEARIIEFHILNKIKDWRRKLDDSWIAPITVDGHRWNSVEHYYLGSQYKKGFPDFYLKFSSDSGSDISKDLAIAKAAVGKSGKWKDRTLREKHIKVDPDFFEIGKASRSKLERETALRAKFTQNLDLQQVLSETKMAKLVHFVRGSEPEVDETLMKLRLELRNSQQ</sequence>
<keyword evidence="1" id="KW-0175">Coiled coil</keyword>
<evidence type="ECO:0000313" key="4">
    <source>
        <dbReference type="EMBL" id="QHT18182.1"/>
    </source>
</evidence>